<proteinExistence type="predicted"/>
<comment type="caution">
    <text evidence="2">The sequence shown here is derived from an EMBL/GenBank/DDBJ whole genome shotgun (WGS) entry which is preliminary data.</text>
</comment>
<sequence>MKLRSVAAVLGLVGCAAGIGVPVAGADNPVCSSTTCSFYAPSHNLGCEISYQRGSGIADETYCQTDSPPQSVRMSTNGSFKTCTGESCLGNAGQGTPTLPYGQSAGVGPFSCRSETDGVTCTVTNGRGFTISSSGVAAVG</sequence>
<keyword evidence="1" id="KW-0732">Signal</keyword>
<evidence type="ECO:0000313" key="3">
    <source>
        <dbReference type="Proteomes" id="UP000093925"/>
    </source>
</evidence>
<accession>A0A1A3DIK6</accession>
<reference evidence="2 3" key="1">
    <citation type="submission" date="2016-06" db="EMBL/GenBank/DDBJ databases">
        <authorList>
            <person name="Kjaerup R.B."/>
            <person name="Dalgaard T.S."/>
            <person name="Juul-Madsen H.R."/>
        </authorList>
    </citation>
    <scope>NUCLEOTIDE SEQUENCE [LARGE SCALE GENOMIC DNA]</scope>
    <source>
        <strain evidence="2 3">1276495.2</strain>
    </source>
</reference>
<feature type="signal peptide" evidence="1">
    <location>
        <begin position="1"/>
        <end position="26"/>
    </location>
</feature>
<name>A0A1A3DIK6_MYCAS</name>
<evidence type="ECO:0000313" key="2">
    <source>
        <dbReference type="EMBL" id="OBJ84229.1"/>
    </source>
</evidence>
<dbReference type="EMBL" id="LZLM01000086">
    <property type="protein sequence ID" value="OBJ84229.1"/>
    <property type="molecule type" value="Genomic_DNA"/>
</dbReference>
<dbReference type="PROSITE" id="PS51257">
    <property type="entry name" value="PROKAR_LIPOPROTEIN"/>
    <property type="match status" value="1"/>
</dbReference>
<dbReference type="RefSeq" id="WP_051545725.1">
    <property type="nucleotide sequence ID" value="NZ_LZKS01000008.1"/>
</dbReference>
<organism evidence="2 3">
    <name type="scientific">Mycobacterium asiaticum</name>
    <dbReference type="NCBI Taxonomy" id="1790"/>
    <lineage>
        <taxon>Bacteria</taxon>
        <taxon>Bacillati</taxon>
        <taxon>Actinomycetota</taxon>
        <taxon>Actinomycetes</taxon>
        <taxon>Mycobacteriales</taxon>
        <taxon>Mycobacteriaceae</taxon>
        <taxon>Mycobacterium</taxon>
    </lineage>
</organism>
<dbReference type="Proteomes" id="UP000093925">
    <property type="component" value="Unassembled WGS sequence"/>
</dbReference>
<evidence type="ECO:0000256" key="1">
    <source>
        <dbReference type="SAM" id="SignalP"/>
    </source>
</evidence>
<protein>
    <submittedName>
        <fullName evidence="2">Uncharacterized protein</fullName>
    </submittedName>
</protein>
<dbReference type="GeneID" id="61211888"/>
<gene>
    <name evidence="2" type="ORF">A5640_15905</name>
</gene>
<feature type="chain" id="PRO_5009826252" evidence="1">
    <location>
        <begin position="27"/>
        <end position="140"/>
    </location>
</feature>
<dbReference type="OrthoDB" id="4412036at2"/>
<dbReference type="AlphaFoldDB" id="A0A1A3DIK6"/>